<evidence type="ECO:0000313" key="13">
    <source>
        <dbReference type="Proteomes" id="UP000638353"/>
    </source>
</evidence>
<keyword evidence="5 9" id="KW-0560">Oxidoreductase</keyword>
<dbReference type="Pfam" id="PF02817">
    <property type="entry name" value="E3_binding"/>
    <property type="match status" value="1"/>
</dbReference>
<dbReference type="InterPro" id="IPR004167">
    <property type="entry name" value="PSBD"/>
</dbReference>
<dbReference type="SUPFAM" id="SSF47005">
    <property type="entry name" value="Peripheral subunit-binding domain of 2-oxo acid dehydrogenase complex"/>
    <property type="match status" value="1"/>
</dbReference>
<dbReference type="PROSITE" id="PS51826">
    <property type="entry name" value="PSBD"/>
    <property type="match status" value="1"/>
</dbReference>
<dbReference type="InterPro" id="IPR041621">
    <property type="entry name" value="PDH_E1_M"/>
</dbReference>
<comment type="cofactor">
    <cofactor evidence="1 9">
        <name>thiamine diphosphate</name>
        <dbReference type="ChEBI" id="CHEBI:58937"/>
    </cofactor>
</comment>
<comment type="catalytic activity">
    <reaction evidence="8 9">
        <text>N(6)-[(R)-lipoyl]-L-lysyl-[protein] + pyruvate + H(+) = N(6)-[(R)-S(8)-acetyldihydrolipoyl]-L-lysyl-[protein] + CO2</text>
        <dbReference type="Rhea" id="RHEA:19189"/>
        <dbReference type="Rhea" id="RHEA-COMP:10474"/>
        <dbReference type="Rhea" id="RHEA-COMP:10478"/>
        <dbReference type="ChEBI" id="CHEBI:15361"/>
        <dbReference type="ChEBI" id="CHEBI:15378"/>
        <dbReference type="ChEBI" id="CHEBI:16526"/>
        <dbReference type="ChEBI" id="CHEBI:83099"/>
        <dbReference type="ChEBI" id="CHEBI:83111"/>
        <dbReference type="EC" id="1.2.4.1"/>
    </reaction>
</comment>
<comment type="caution">
    <text evidence="12">The sequence shown here is derived from an EMBL/GenBank/DDBJ whole genome shotgun (WGS) entry which is preliminary data.</text>
</comment>
<organism evidence="12 13">
    <name type="scientific">Streptomyces finlayi</name>
    <dbReference type="NCBI Taxonomy" id="67296"/>
    <lineage>
        <taxon>Bacteria</taxon>
        <taxon>Bacillati</taxon>
        <taxon>Actinomycetota</taxon>
        <taxon>Actinomycetes</taxon>
        <taxon>Kitasatosporales</taxon>
        <taxon>Streptomycetaceae</taxon>
        <taxon>Streptomyces</taxon>
    </lineage>
</organism>
<dbReference type="EC" id="1.2.4.1" evidence="3 9"/>
<dbReference type="NCBIfam" id="TIGR00759">
    <property type="entry name" value="aceE"/>
    <property type="match status" value="1"/>
</dbReference>
<name>A0A918X881_9ACTN</name>
<sequence length="949" mass="103505">MFRENLPSQLDQLPDQDPAELAEWRESLDAATEFGGPHRAAHLVRRVAGHARATGLDVPEFLETPYVNTIPTAAEPDFPGDEALEARITAWNRWNAAAMVTRGNQRGGLGGHMATYASAAWLYEVGFQHFFRGKEGDGSGDQLYVQGHASPGVYARAFLEGRIGEGQLDLFRQEAGGKGLPSYPHPRRLPWLWEFPTVSMGLGPLSAVYQARFNRYLHARGIKDTSGSRVWAFLGDGEMDEPEATAALALAARERLDNLTFVVNCNLQRLDGPVRGNFKIVQELERQFRAAGWNVVKSLWGGAWDELIARDVDGALVRRLGEVPDGQFQTYAARDGAYVREHFFGADPALRAMAEGLSDARIQEIFGTSRAGHEPRKVYAAYRAAVEHEGAPTVVLVQTVKGWTLGPGFESRNANHQMKKLSGKEFRAMRDLLELPIPDSALSGDEVPYWHPGNDSPEARYLRDRRHVLGGPAPARRVVGRPLPAPADKPFELLKKGSGNQEIATTMAFVRLVKDLMRDKETGRRWVPIVPDEARTFGMESLFPTAGIYSPLGQTYDPVDRDQLLYYKESGDGQILNEGITEAGSLASLTAAATSYATHGEPMIPFYIFYSMFGWQRTADQFWALGDQLGRGFVVGATAGRTTMTGEGLQHADGHSHLIASTNPAAISYDPAFAYEVGVIVKDGLRRMFGPDAEDVFYYLTVYNETVKQPPMPEGVEEGILRGLYRCKEAESGGAPVQLLASGTAIHWVLRAQQLLAEEWGVAADVWSAPSWTELRREAMDCDAANLRAVMAGDGGERRMPYVTRALAGVPGPVVAVSDWMRAVPDQIRPWVEQEWFSVGTDGFGLSDSRENVRRYFGVDAESVVVAVLGVLAGRGEIDAGVVREAAAGYGLLDGSGAAAPASAPAPEEIYASPLVRRLAAAEGVDLGRVRGTGVGGRVRREDVRASAG</sequence>
<dbReference type="InterPro" id="IPR004660">
    <property type="entry name" value="PDH_E1"/>
</dbReference>
<evidence type="ECO:0000256" key="7">
    <source>
        <dbReference type="ARBA" id="ARBA00023317"/>
    </source>
</evidence>
<dbReference type="GO" id="GO:0000287">
    <property type="term" value="F:magnesium ion binding"/>
    <property type="evidence" value="ECO:0007669"/>
    <property type="project" value="UniProtKB-ARBA"/>
</dbReference>
<dbReference type="Gene3D" id="3.40.50.970">
    <property type="match status" value="2"/>
</dbReference>
<dbReference type="InterPro" id="IPR009014">
    <property type="entry name" value="Transketo_C/PFOR_II"/>
</dbReference>
<dbReference type="InterPro" id="IPR036625">
    <property type="entry name" value="E3-bd_dom_sf"/>
</dbReference>
<dbReference type="GO" id="GO:0004739">
    <property type="term" value="F:pyruvate dehydrogenase (acetyl-transferring) activity"/>
    <property type="evidence" value="ECO:0007669"/>
    <property type="project" value="UniProtKB-EC"/>
</dbReference>
<dbReference type="InterPro" id="IPR005474">
    <property type="entry name" value="Transketolase_N"/>
</dbReference>
<proteinExistence type="inferred from homology"/>
<dbReference type="SUPFAM" id="SSF52922">
    <property type="entry name" value="TK C-terminal domain-like"/>
    <property type="match status" value="1"/>
</dbReference>
<protein>
    <recommendedName>
        <fullName evidence="4 9">Pyruvate dehydrogenase E1 component</fullName>
        <ecNumber evidence="3 9">1.2.4.1</ecNumber>
    </recommendedName>
</protein>
<dbReference type="InterPro" id="IPR055152">
    <property type="entry name" value="Transketolase-like_C_2"/>
</dbReference>
<comment type="cofactor">
    <cofactor evidence="10">
        <name>Mg(2+)</name>
        <dbReference type="ChEBI" id="CHEBI:18420"/>
    </cofactor>
</comment>
<evidence type="ECO:0000256" key="3">
    <source>
        <dbReference type="ARBA" id="ARBA00012281"/>
    </source>
</evidence>
<evidence type="ECO:0000256" key="9">
    <source>
        <dbReference type="PIRNR" id="PIRNR000156"/>
    </source>
</evidence>
<dbReference type="FunFam" id="3.40.50.970:FF:000011">
    <property type="entry name" value="Pyruvate dehydrogenase E1 component"/>
    <property type="match status" value="1"/>
</dbReference>
<reference evidence="12" key="1">
    <citation type="journal article" date="2014" name="Int. J. Syst. Evol. Microbiol.">
        <title>Complete genome sequence of Corynebacterium casei LMG S-19264T (=DSM 44701T), isolated from a smear-ripened cheese.</title>
        <authorList>
            <consortium name="US DOE Joint Genome Institute (JGI-PGF)"/>
            <person name="Walter F."/>
            <person name="Albersmeier A."/>
            <person name="Kalinowski J."/>
            <person name="Ruckert C."/>
        </authorList>
    </citation>
    <scope>NUCLEOTIDE SEQUENCE</scope>
    <source>
        <strain evidence="12">JCM 4637</strain>
    </source>
</reference>
<keyword evidence="10" id="KW-0479">Metal-binding</keyword>
<dbReference type="Gene3D" id="4.10.320.10">
    <property type="entry name" value="E3-binding domain"/>
    <property type="match status" value="1"/>
</dbReference>
<evidence type="ECO:0000256" key="4">
    <source>
        <dbReference type="ARBA" id="ARBA00017172"/>
    </source>
</evidence>
<keyword evidence="7 9" id="KW-0670">Pyruvate</keyword>
<accession>A0A918X881</accession>
<gene>
    <name evidence="12" type="ORF">GCM10010334_78550</name>
</gene>
<dbReference type="PANTHER" id="PTHR43825">
    <property type="entry name" value="PYRUVATE DEHYDROGENASE E1 COMPONENT"/>
    <property type="match status" value="1"/>
</dbReference>
<dbReference type="GO" id="GO:0016746">
    <property type="term" value="F:acyltransferase activity"/>
    <property type="evidence" value="ECO:0007669"/>
    <property type="project" value="InterPro"/>
</dbReference>
<feature type="binding site" evidence="10">
    <location>
        <position position="268"/>
    </location>
    <ligand>
        <name>Mg(2+)</name>
        <dbReference type="ChEBI" id="CHEBI:18420"/>
    </ligand>
</feature>
<comment type="function">
    <text evidence="9">Component of the pyruvate dehydrogenase (PDH) complex, that catalyzes the overall conversion of pyruvate to acetyl-CoA and CO(2).</text>
</comment>
<dbReference type="PANTHER" id="PTHR43825:SF3">
    <property type="entry name" value="PYRUVATE DEHYDROGENASE E1 COMPONENT"/>
    <property type="match status" value="1"/>
</dbReference>
<evidence type="ECO:0000256" key="5">
    <source>
        <dbReference type="ARBA" id="ARBA00023002"/>
    </source>
</evidence>
<dbReference type="Gene3D" id="3.40.50.920">
    <property type="match status" value="1"/>
</dbReference>
<evidence type="ECO:0000256" key="8">
    <source>
        <dbReference type="ARBA" id="ARBA00051231"/>
    </source>
</evidence>
<dbReference type="EMBL" id="BMVC01000026">
    <property type="protein sequence ID" value="GHD17029.1"/>
    <property type="molecule type" value="Genomic_DNA"/>
</dbReference>
<dbReference type="Proteomes" id="UP000638353">
    <property type="component" value="Unassembled WGS sequence"/>
</dbReference>
<comment type="similarity">
    <text evidence="2">Belongs to the 2-oxoacid dehydrogenase family.</text>
</comment>
<dbReference type="Pfam" id="PF17831">
    <property type="entry name" value="PDH_E1_M"/>
    <property type="match status" value="1"/>
</dbReference>
<dbReference type="CDD" id="cd02017">
    <property type="entry name" value="TPP_E1_EcPDC_like"/>
    <property type="match status" value="1"/>
</dbReference>
<feature type="domain" description="Peripheral subunit-binding (PSBD)" evidence="11">
    <location>
        <begin position="911"/>
        <end position="948"/>
    </location>
</feature>
<dbReference type="Pfam" id="PF22613">
    <property type="entry name" value="Transketolase_C_1"/>
    <property type="match status" value="1"/>
</dbReference>
<keyword evidence="6 9" id="KW-0786">Thiamine pyrophosphate</keyword>
<feature type="binding site" evidence="10">
    <location>
        <position position="236"/>
    </location>
    <ligand>
        <name>Mg(2+)</name>
        <dbReference type="ChEBI" id="CHEBI:18420"/>
    </ligand>
</feature>
<dbReference type="Pfam" id="PF00456">
    <property type="entry name" value="Transketolase_N"/>
    <property type="match status" value="1"/>
</dbReference>
<dbReference type="AlphaFoldDB" id="A0A918X881"/>
<evidence type="ECO:0000256" key="10">
    <source>
        <dbReference type="PIRSR" id="PIRSR000156-1"/>
    </source>
</evidence>
<evidence type="ECO:0000256" key="1">
    <source>
        <dbReference type="ARBA" id="ARBA00001964"/>
    </source>
</evidence>
<dbReference type="InterPro" id="IPR029061">
    <property type="entry name" value="THDP-binding"/>
</dbReference>
<evidence type="ECO:0000313" key="12">
    <source>
        <dbReference type="EMBL" id="GHD17029.1"/>
    </source>
</evidence>
<reference evidence="12" key="2">
    <citation type="submission" date="2020-09" db="EMBL/GenBank/DDBJ databases">
        <authorList>
            <person name="Sun Q."/>
            <person name="Ohkuma M."/>
        </authorList>
    </citation>
    <scope>NUCLEOTIDE SEQUENCE</scope>
    <source>
        <strain evidence="12">JCM 4637</strain>
    </source>
</reference>
<dbReference type="InterPro" id="IPR051157">
    <property type="entry name" value="PDH/Transketolase"/>
</dbReference>
<evidence type="ECO:0000256" key="6">
    <source>
        <dbReference type="ARBA" id="ARBA00023052"/>
    </source>
</evidence>
<dbReference type="InterPro" id="IPR035807">
    <property type="entry name" value="PDC_E1_N"/>
</dbReference>
<feature type="binding site" evidence="10">
    <location>
        <position position="266"/>
    </location>
    <ligand>
        <name>Mg(2+)</name>
        <dbReference type="ChEBI" id="CHEBI:18420"/>
    </ligand>
</feature>
<keyword evidence="10" id="KW-0460">Magnesium</keyword>
<evidence type="ECO:0000259" key="11">
    <source>
        <dbReference type="PROSITE" id="PS51826"/>
    </source>
</evidence>
<dbReference type="RefSeq" id="WP_189827855.1">
    <property type="nucleotide sequence ID" value="NZ_BMVC01000026.1"/>
</dbReference>
<evidence type="ECO:0000256" key="2">
    <source>
        <dbReference type="ARBA" id="ARBA00007317"/>
    </source>
</evidence>
<dbReference type="PIRSF" id="PIRSF000156">
    <property type="entry name" value="Pyruvate_dh_E1"/>
    <property type="match status" value="1"/>
</dbReference>
<dbReference type="SUPFAM" id="SSF52518">
    <property type="entry name" value="Thiamin diphosphate-binding fold (THDP-binding)"/>
    <property type="match status" value="2"/>
</dbReference>